<feature type="region of interest" description="Disordered" evidence="1">
    <location>
        <begin position="149"/>
        <end position="170"/>
    </location>
</feature>
<evidence type="ECO:0000259" key="3">
    <source>
        <dbReference type="Pfam" id="PF20209"/>
    </source>
</evidence>
<feature type="domain" description="Helitron helicase-like" evidence="2">
    <location>
        <begin position="352"/>
        <end position="524"/>
    </location>
</feature>
<feature type="region of interest" description="Disordered" evidence="1">
    <location>
        <begin position="959"/>
        <end position="982"/>
    </location>
</feature>
<dbReference type="Proteomes" id="UP000054481">
    <property type="component" value="Unassembled WGS sequence"/>
</dbReference>
<evidence type="ECO:0000313" key="5">
    <source>
        <dbReference type="Proteomes" id="UP000054481"/>
    </source>
</evidence>
<dbReference type="InterPro" id="IPR025476">
    <property type="entry name" value="Helitron_helicase-like"/>
</dbReference>
<feature type="domain" description="DUF6570" evidence="3">
    <location>
        <begin position="3"/>
        <end position="125"/>
    </location>
</feature>
<dbReference type="Pfam" id="PF20209">
    <property type="entry name" value="DUF6570"/>
    <property type="match status" value="1"/>
</dbReference>
<proteinExistence type="predicted"/>
<reference evidence="4 5" key="1">
    <citation type="journal article" date="2014" name="Genome Biol. Evol.">
        <title>Comparative genomics and transcriptomics analyses reveal divergent lifestyle features of nematode endoparasitic fungus Hirsutella minnesotensis.</title>
        <authorList>
            <person name="Lai Y."/>
            <person name="Liu K."/>
            <person name="Zhang X."/>
            <person name="Zhang X."/>
            <person name="Li K."/>
            <person name="Wang N."/>
            <person name="Shu C."/>
            <person name="Wu Y."/>
            <person name="Wang C."/>
            <person name="Bushley K.E."/>
            <person name="Xiang M."/>
            <person name="Liu X."/>
        </authorList>
    </citation>
    <scope>NUCLEOTIDE SEQUENCE [LARGE SCALE GENOMIC DNA]</scope>
    <source>
        <strain evidence="4 5">3608</strain>
    </source>
</reference>
<dbReference type="OrthoDB" id="4930525at2759"/>
<protein>
    <submittedName>
        <fullName evidence="4">Uncharacterized protein</fullName>
    </submittedName>
</protein>
<feature type="region of interest" description="Disordered" evidence="1">
    <location>
        <begin position="1330"/>
        <end position="1363"/>
    </location>
</feature>
<feature type="region of interest" description="Disordered" evidence="1">
    <location>
        <begin position="186"/>
        <end position="209"/>
    </location>
</feature>
<accession>A0A0F7ZEZ9</accession>
<dbReference type="EMBL" id="KQ030956">
    <property type="protein sequence ID" value="KJZ68271.1"/>
    <property type="molecule type" value="Genomic_DNA"/>
</dbReference>
<dbReference type="InterPro" id="IPR046700">
    <property type="entry name" value="DUF6570"/>
</dbReference>
<evidence type="ECO:0000259" key="2">
    <source>
        <dbReference type="Pfam" id="PF14214"/>
    </source>
</evidence>
<evidence type="ECO:0000256" key="1">
    <source>
        <dbReference type="SAM" id="MobiDB-lite"/>
    </source>
</evidence>
<sequence>MFPEELKGLTPVEEKLIALNSCYGFIAMYSIPGSGKQTAKYPKHVKGHITVFPNNVKELATKVLPHPLLQVMDEIRVSWQGPEKPSPTDVAGLLSVRRLVVEKAMGWLRANNPHYADIVINVAEMDSWGTATHGVPSAVYHRMERNEPSAWEKTRTAQVVPPSERAMDDGGPVEIEELFDMLNQERQTPGDRPCAESANDGDGARVQDREAANQAGDLINEVTSSAMFALDGRPDADGDKLNFALEAVGEDACRGSGAGARAWVGSSAKRYGDDGGAPEPYIHISRGDDFADSFETSFFAKAFPTLMPFGVGGPRLAEESALGPISGIDGAREAEEATHGLLLSRNMSVRTWAASVLRRHGGRFATHHIFAFLVFNMGVRSRNRRVSMLNAARAELQTTGKTTDDDVKEVLRSLSLYGYRQPMSREARVSMRHKILALIIRYGVPAIWFTVNPNDITNPVKLRLSAYRARDPEAAEEFLRSLDASFKRLQLSISDAMSSVMFFHRGLKLFFEHYVKVGEDSMLAETEGEDQAAYRERIIRYVDSVFSEDLDQEACCAMQAERSVTSDISPLLDNMAQFSAAFEEEANFCAGATQIHTHSPTCLKYSLGRNKRRGGLCRFKAPWKLIERTSLTADGVLEIRRTHPMVNRWNKAMAIGLRHNHDISFIATQRKTMALVYYVTNYATKVEDPIWKRVAAAAELLPAALTAEPSVDGNPLEGADTGPSQNKTRHFLMRVANRVFTERPLSQVEVVANLLGYPVEFTNSSAWAYLNVSLLYWHVFRRWRHLRDESGELDSDVALDESVVVEEAGERISFADAYTHRGDVLRSLCLYDYVSLVKLQRVSEKGRSGAWGEMPFDSGWASGKEWVQVLRRPGKLAVVCLDGYLSKDFGQRDEEVCRDRAAVQHLALFVPWESFLEEEEGTIGDIWARVRASLQPRISCLVDNVQLLRRSAEDAKRDAKQWAASSGDNVGAPPGEGEELGHADEADGSVFQSDDVGNATRLLDVLRSAAGASQITAGSRELRVAMKELCRFQQSALLSTAELQATRMTEGQGRHISVPGLMCSGSSVPPQAQVRAIKSQQKSASRERVNKIQGIQSTAASHGTDRAAAALSVLTGFGEEDVHITPADATAMEARGGADASMEVCFGPPTSFVHVGKDLAARLTLNKKQRIAFLIVCRQLDLLGQNGKADIGQLCQFVGGEGGTGKSRIIEALVRLFARKDISNRLLITATSGTAAARINGITIHSACGFSKDLGAAANAGRDLDGVWLSKQTERFVHGQSRMDWQEKEMLVIDERRKGGKAPKDDLFCCTDSSADEVFSSAKVVQARQKMTVKGPQQQEEALKKDARKLQRQQKAAEQKLSL</sequence>
<name>A0A0F7ZEZ9_9HYPO</name>
<evidence type="ECO:0000313" key="4">
    <source>
        <dbReference type="EMBL" id="KJZ68271.1"/>
    </source>
</evidence>
<dbReference type="InterPro" id="IPR027417">
    <property type="entry name" value="P-loop_NTPase"/>
</dbReference>
<dbReference type="Gene3D" id="3.40.50.300">
    <property type="entry name" value="P-loop containing nucleotide triphosphate hydrolases"/>
    <property type="match status" value="1"/>
</dbReference>
<feature type="compositionally biased region" description="Polar residues" evidence="1">
    <location>
        <begin position="1353"/>
        <end position="1363"/>
    </location>
</feature>
<dbReference type="Pfam" id="PF14214">
    <property type="entry name" value="Helitron_like_N"/>
    <property type="match status" value="1"/>
</dbReference>
<gene>
    <name evidence="4" type="ORF">HIM_12338</name>
</gene>
<keyword evidence="5" id="KW-1185">Reference proteome</keyword>
<organism evidence="4 5">
    <name type="scientific">Hirsutella minnesotensis 3608</name>
    <dbReference type="NCBI Taxonomy" id="1043627"/>
    <lineage>
        <taxon>Eukaryota</taxon>
        <taxon>Fungi</taxon>
        <taxon>Dikarya</taxon>
        <taxon>Ascomycota</taxon>
        <taxon>Pezizomycotina</taxon>
        <taxon>Sordariomycetes</taxon>
        <taxon>Hypocreomycetidae</taxon>
        <taxon>Hypocreales</taxon>
        <taxon>Ophiocordycipitaceae</taxon>
        <taxon>Hirsutella</taxon>
    </lineage>
</organism>